<keyword evidence="4 5" id="KW-0472">Membrane</keyword>
<dbReference type="InterPro" id="IPR036259">
    <property type="entry name" value="MFS_trans_sf"/>
</dbReference>
<feature type="transmembrane region" description="Helical" evidence="5">
    <location>
        <begin position="40"/>
        <end position="61"/>
    </location>
</feature>
<dbReference type="EMBL" id="CP109441">
    <property type="protein sequence ID" value="WUV45561.1"/>
    <property type="molecule type" value="Genomic_DNA"/>
</dbReference>
<keyword evidence="2 5" id="KW-0812">Transmembrane</keyword>
<accession>A0ABZ1YUJ0</accession>
<keyword evidence="3 5" id="KW-1133">Transmembrane helix</keyword>
<evidence type="ECO:0000256" key="3">
    <source>
        <dbReference type="ARBA" id="ARBA00022989"/>
    </source>
</evidence>
<evidence type="ECO:0000313" key="7">
    <source>
        <dbReference type="EMBL" id="WUV45561.1"/>
    </source>
</evidence>
<evidence type="ECO:0000256" key="5">
    <source>
        <dbReference type="SAM" id="Phobius"/>
    </source>
</evidence>
<gene>
    <name evidence="7" type="ORF">OG563_41755</name>
</gene>
<feature type="domain" description="Major facilitator superfamily (MFS) profile" evidence="6">
    <location>
        <begin position="1"/>
        <end position="117"/>
    </location>
</feature>
<dbReference type="Gene3D" id="1.20.1250.20">
    <property type="entry name" value="MFS general substrate transporter like domains"/>
    <property type="match status" value="1"/>
</dbReference>
<dbReference type="Proteomes" id="UP001432062">
    <property type="component" value="Chromosome"/>
</dbReference>
<dbReference type="PROSITE" id="PS50850">
    <property type="entry name" value="MFS"/>
    <property type="match status" value="1"/>
</dbReference>
<comment type="subcellular location">
    <subcellularLocation>
        <location evidence="1">Cell membrane</location>
        <topology evidence="1">Multi-pass membrane protein</topology>
    </subcellularLocation>
</comment>
<keyword evidence="8" id="KW-1185">Reference proteome</keyword>
<dbReference type="InterPro" id="IPR020846">
    <property type="entry name" value="MFS_dom"/>
</dbReference>
<name>A0ABZ1YUJ0_9NOCA</name>
<feature type="transmembrane region" description="Helical" evidence="5">
    <location>
        <begin position="6"/>
        <end position="28"/>
    </location>
</feature>
<reference evidence="7" key="1">
    <citation type="submission" date="2022-10" db="EMBL/GenBank/DDBJ databases">
        <title>The complete genomes of actinobacterial strains from the NBC collection.</title>
        <authorList>
            <person name="Joergensen T.S."/>
            <person name="Alvarez Arevalo M."/>
            <person name="Sterndorff E.B."/>
            <person name="Faurdal D."/>
            <person name="Vuksanovic O."/>
            <person name="Mourched A.-S."/>
            <person name="Charusanti P."/>
            <person name="Shaw S."/>
            <person name="Blin K."/>
            <person name="Weber T."/>
        </authorList>
    </citation>
    <scope>NUCLEOTIDE SEQUENCE</scope>
    <source>
        <strain evidence="7">NBC_01482</strain>
    </source>
</reference>
<organism evidence="7 8">
    <name type="scientific">Nocardia vinacea</name>
    <dbReference type="NCBI Taxonomy" id="96468"/>
    <lineage>
        <taxon>Bacteria</taxon>
        <taxon>Bacillati</taxon>
        <taxon>Actinomycetota</taxon>
        <taxon>Actinomycetes</taxon>
        <taxon>Mycobacteriales</taxon>
        <taxon>Nocardiaceae</taxon>
        <taxon>Nocardia</taxon>
    </lineage>
</organism>
<proteinExistence type="predicted"/>
<evidence type="ECO:0000313" key="8">
    <source>
        <dbReference type="Proteomes" id="UP001432062"/>
    </source>
</evidence>
<protein>
    <recommendedName>
        <fullName evidence="6">Major facilitator superfamily (MFS) profile domain-containing protein</fullName>
    </recommendedName>
</protein>
<evidence type="ECO:0000259" key="6">
    <source>
        <dbReference type="PROSITE" id="PS50850"/>
    </source>
</evidence>
<sequence>MATMSTVLSAVFGIGFAFFYAAAAILMVDALPEDQQGIGSGMLGVALSLGGAIGTAIMAAFQSENPVVAHINAVGRSVEQPIPQVFTDRAYVLTFWTMAGSVLVAFVIALIMRHSRKPSTAGIVE</sequence>
<dbReference type="RefSeq" id="WP_329408933.1">
    <property type="nucleotide sequence ID" value="NZ_CP109441.1"/>
</dbReference>
<evidence type="ECO:0000256" key="4">
    <source>
        <dbReference type="ARBA" id="ARBA00023136"/>
    </source>
</evidence>
<dbReference type="SUPFAM" id="SSF103473">
    <property type="entry name" value="MFS general substrate transporter"/>
    <property type="match status" value="1"/>
</dbReference>
<evidence type="ECO:0000256" key="2">
    <source>
        <dbReference type="ARBA" id="ARBA00022692"/>
    </source>
</evidence>
<evidence type="ECO:0000256" key="1">
    <source>
        <dbReference type="ARBA" id="ARBA00004651"/>
    </source>
</evidence>
<feature type="transmembrane region" description="Helical" evidence="5">
    <location>
        <begin position="90"/>
        <end position="111"/>
    </location>
</feature>